<dbReference type="Proteomes" id="UP000027195">
    <property type="component" value="Unassembled WGS sequence"/>
</dbReference>
<evidence type="ECO:0000256" key="1">
    <source>
        <dbReference type="SAM" id="MobiDB-lite"/>
    </source>
</evidence>
<dbReference type="Pfam" id="PF08624">
    <property type="entry name" value="CRC_subunit"/>
    <property type="match status" value="1"/>
</dbReference>
<proteinExistence type="predicted"/>
<dbReference type="EMBL" id="KL198041">
    <property type="protein sequence ID" value="KDQ13820.1"/>
    <property type="molecule type" value="Genomic_DNA"/>
</dbReference>
<dbReference type="InterPro" id="IPR013933">
    <property type="entry name" value="CRC_Rsc7/Swp82"/>
</dbReference>
<feature type="region of interest" description="Disordered" evidence="1">
    <location>
        <begin position="319"/>
        <end position="352"/>
    </location>
</feature>
<reference evidence="3" key="1">
    <citation type="journal article" date="2014" name="Proc. Natl. Acad. Sci. U.S.A.">
        <title>Extensive sampling of basidiomycete genomes demonstrates inadequacy of the white-rot/brown-rot paradigm for wood decay fungi.</title>
        <authorList>
            <person name="Riley R."/>
            <person name="Salamov A.A."/>
            <person name="Brown D.W."/>
            <person name="Nagy L.G."/>
            <person name="Floudas D."/>
            <person name="Held B.W."/>
            <person name="Levasseur A."/>
            <person name="Lombard V."/>
            <person name="Morin E."/>
            <person name="Otillar R."/>
            <person name="Lindquist E.A."/>
            <person name="Sun H."/>
            <person name="LaButti K.M."/>
            <person name="Schmutz J."/>
            <person name="Jabbour D."/>
            <person name="Luo H."/>
            <person name="Baker S.E."/>
            <person name="Pisabarro A.G."/>
            <person name="Walton J.D."/>
            <person name="Blanchette R.A."/>
            <person name="Henrissat B."/>
            <person name="Martin F."/>
            <person name="Cullen D."/>
            <person name="Hibbett D.S."/>
            <person name="Grigoriev I.V."/>
        </authorList>
    </citation>
    <scope>NUCLEOTIDE SEQUENCE [LARGE SCALE GENOMIC DNA]</scope>
    <source>
        <strain evidence="3">FD-172 SS1</strain>
    </source>
</reference>
<dbReference type="STRING" id="930990.A0A067MGM5"/>
<organism evidence="2 3">
    <name type="scientific">Botryobasidium botryosum (strain FD-172 SS1)</name>
    <dbReference type="NCBI Taxonomy" id="930990"/>
    <lineage>
        <taxon>Eukaryota</taxon>
        <taxon>Fungi</taxon>
        <taxon>Dikarya</taxon>
        <taxon>Basidiomycota</taxon>
        <taxon>Agaricomycotina</taxon>
        <taxon>Agaricomycetes</taxon>
        <taxon>Cantharellales</taxon>
        <taxon>Botryobasidiaceae</taxon>
        <taxon>Botryobasidium</taxon>
    </lineage>
</organism>
<dbReference type="InParanoid" id="A0A067MGM5"/>
<evidence type="ECO:0000313" key="3">
    <source>
        <dbReference type="Proteomes" id="UP000027195"/>
    </source>
</evidence>
<dbReference type="HOGENOM" id="CLU_021756_0_0_1"/>
<sequence>MYRVVQGKTYILEDDELLTEEDPKGNTKIDKRGNLLGGRQFKAATFCSPWRPDPDKRYMLSIDAARTSGFRDSLYYFRRNLTLLKLTLSQAEKEHLIELGRLSTNLKSRSVTMLTARSAFKAHGAKMLKEGRWVVDDYYEDRVRDEILAKGLTPGDLVGELPDPHPTAPADTTAPTDSKHHHHHTNYAAASASAIYKPGGPTTHFGGDGLGPFQGELAQTRRAMFVREGVGEENWMWMAAVAVREANSGIQRVRRERMGRVPEPGVLDDARIEETVGAAASASAGTGAGTGAGLSGSVPPGSAPFGQVGFARGASGLSRATSELGDEGGPTREGSASRVHAGGDADEDPRPWGVYEPHTGLIHYRMDTQPTRSRLERVERAESNKRPVLGGTAVGSGAWGIAFVDTVMELDTASDSVPPPSTLVS</sequence>
<accession>A0A067MGM5</accession>
<dbReference type="AlphaFoldDB" id="A0A067MGM5"/>
<dbReference type="OrthoDB" id="5598844at2759"/>
<protein>
    <submittedName>
        <fullName evidence="2">Uncharacterized protein</fullName>
    </submittedName>
</protein>
<feature type="region of interest" description="Disordered" evidence="1">
    <location>
        <begin position="155"/>
        <end position="185"/>
    </location>
</feature>
<keyword evidence="3" id="KW-1185">Reference proteome</keyword>
<name>A0A067MGM5_BOTB1</name>
<evidence type="ECO:0000313" key="2">
    <source>
        <dbReference type="EMBL" id="KDQ13820.1"/>
    </source>
</evidence>
<gene>
    <name evidence="2" type="ORF">BOTBODRAFT_361613</name>
</gene>